<protein>
    <submittedName>
        <fullName evidence="11">Chordin-like protein 1</fullName>
    </submittedName>
</protein>
<dbReference type="PROSITE" id="PS50184">
    <property type="entry name" value="VWFC_2"/>
    <property type="match status" value="3"/>
</dbReference>
<dbReference type="Pfam" id="PF19548">
    <property type="entry name" value="CHRDL_1_2_C"/>
    <property type="match status" value="1"/>
</dbReference>
<dbReference type="PROSITE" id="PS01208">
    <property type="entry name" value="VWFC_1"/>
    <property type="match status" value="3"/>
</dbReference>
<evidence type="ECO:0000256" key="3">
    <source>
        <dbReference type="ARBA" id="ARBA00022525"/>
    </source>
</evidence>
<dbReference type="CTD" id="91851"/>
<keyword evidence="6" id="KW-0325">Glycoprotein</keyword>
<feature type="chain" id="PRO_5026853426" evidence="8">
    <location>
        <begin position="26"/>
        <end position="443"/>
    </location>
</feature>
<dbReference type="SMART" id="SM00214">
    <property type="entry name" value="VWC"/>
    <property type="match status" value="3"/>
</dbReference>
<dbReference type="PANTHER" id="PTHR46303">
    <property type="entry name" value="VWFC DOMAIN-CONTAINING PROTEIN"/>
    <property type="match status" value="1"/>
</dbReference>
<keyword evidence="3" id="KW-0964">Secreted</keyword>
<evidence type="ECO:0000256" key="5">
    <source>
        <dbReference type="ARBA" id="ARBA00022737"/>
    </source>
</evidence>
<evidence type="ECO:0000259" key="9">
    <source>
        <dbReference type="PROSITE" id="PS50184"/>
    </source>
</evidence>
<evidence type="ECO:0000256" key="8">
    <source>
        <dbReference type="SAM" id="SignalP"/>
    </source>
</evidence>
<dbReference type="Proteomes" id="UP000504617">
    <property type="component" value="Unplaced"/>
</dbReference>
<accession>A0A6I9YEM9</accession>
<dbReference type="InterPro" id="IPR045717">
    <property type="entry name" value="CHRDL1/2"/>
</dbReference>
<evidence type="ECO:0000313" key="11">
    <source>
        <dbReference type="RefSeq" id="XP_013922621.1"/>
    </source>
</evidence>
<gene>
    <name evidence="11" type="primary">CHRDL1</name>
</gene>
<dbReference type="KEGG" id="tsr:106549479"/>
<dbReference type="PANTHER" id="PTHR46303:SF2">
    <property type="entry name" value="CHORDIN-LIKE PROTEIN 1"/>
    <property type="match status" value="1"/>
</dbReference>
<evidence type="ECO:0000256" key="1">
    <source>
        <dbReference type="ARBA" id="ARBA00004613"/>
    </source>
</evidence>
<keyword evidence="5" id="KW-0677">Repeat</keyword>
<dbReference type="RefSeq" id="XP_013922621.1">
    <property type="nucleotide sequence ID" value="XM_014067146.1"/>
</dbReference>
<dbReference type="Pfam" id="PF00093">
    <property type="entry name" value="VWC"/>
    <property type="match status" value="1"/>
</dbReference>
<feature type="domain" description="VWFC" evidence="9">
    <location>
        <begin position="33"/>
        <end position="98"/>
    </location>
</feature>
<dbReference type="GO" id="GO:0030154">
    <property type="term" value="P:cell differentiation"/>
    <property type="evidence" value="ECO:0007669"/>
    <property type="project" value="TreeGrafter"/>
</dbReference>
<dbReference type="OrthoDB" id="8173378at2759"/>
<dbReference type="Gene3D" id="6.20.200.20">
    <property type="match status" value="1"/>
</dbReference>
<evidence type="ECO:0000313" key="10">
    <source>
        <dbReference type="Proteomes" id="UP000504617"/>
    </source>
</evidence>
<dbReference type="InterPro" id="IPR001007">
    <property type="entry name" value="VWF_dom"/>
</dbReference>
<dbReference type="Pfam" id="PF23334">
    <property type="entry name" value="VWC2L_2nd"/>
    <property type="match status" value="2"/>
</dbReference>
<dbReference type="GO" id="GO:0030514">
    <property type="term" value="P:negative regulation of BMP signaling pathway"/>
    <property type="evidence" value="ECO:0007669"/>
    <property type="project" value="TreeGrafter"/>
</dbReference>
<sequence length="443" mass="50237">MWNLEHIRLICICLLCLIFTEESKTEPGKYSETYCMFQAKKYQIGQRWNPYLEPHGLVPCLECRCTEGGNVLCMKVKCATLRCSNQVFEPTKCCPKCPDPSVASNITTGKACNYNDTIYQHGEMFSMEGVFKGKQPNQCWQCICSEGKVYCGLKTCPNLTCTSPVSTSDSCCPVCKDEESLRVLGGDLLRQPAIRGARHSPPSQPETSTSNPRLPTINPQSRTGRANLRPLPNITQSLGTFVWTLINNRQEVGQVCISNGKTYSQGEIWHPVLRLHGTVECVLCTCKGTKPECKTIQCPYQYPCEHPKKIKGQCCKVCPEDIESQLPDNFCGEETFPVYEGILDSFEGTVQKIALEKNETSEVEIYTWTTKRGILIKSHNTMPMEEFRQLSYFQQITRTTLNKWEIFSEEAAQVNHCENRDCRTELEELLKVLYLEKLEQEGC</sequence>
<evidence type="ECO:0000256" key="6">
    <source>
        <dbReference type="ARBA" id="ARBA00023180"/>
    </source>
</evidence>
<keyword evidence="10" id="KW-1185">Reference proteome</keyword>
<evidence type="ECO:0000256" key="7">
    <source>
        <dbReference type="SAM" id="MobiDB-lite"/>
    </source>
</evidence>
<keyword evidence="2" id="KW-0217">Developmental protein</keyword>
<feature type="signal peptide" evidence="8">
    <location>
        <begin position="1"/>
        <end position="25"/>
    </location>
</feature>
<dbReference type="GO" id="GO:0036122">
    <property type="term" value="F:BMP binding"/>
    <property type="evidence" value="ECO:0007669"/>
    <property type="project" value="TreeGrafter"/>
</dbReference>
<dbReference type="GeneID" id="106549479"/>
<dbReference type="GO" id="GO:0005615">
    <property type="term" value="C:extracellular space"/>
    <property type="evidence" value="ECO:0007669"/>
    <property type="project" value="TreeGrafter"/>
</dbReference>
<reference evidence="11" key="1">
    <citation type="submission" date="2025-08" db="UniProtKB">
        <authorList>
            <consortium name="RefSeq"/>
        </authorList>
    </citation>
    <scope>IDENTIFICATION</scope>
</reference>
<organism evidence="10 11">
    <name type="scientific">Thamnophis sirtalis</name>
    <dbReference type="NCBI Taxonomy" id="35019"/>
    <lineage>
        <taxon>Eukaryota</taxon>
        <taxon>Metazoa</taxon>
        <taxon>Chordata</taxon>
        <taxon>Craniata</taxon>
        <taxon>Vertebrata</taxon>
        <taxon>Euteleostomi</taxon>
        <taxon>Lepidosauria</taxon>
        <taxon>Squamata</taxon>
        <taxon>Bifurcata</taxon>
        <taxon>Unidentata</taxon>
        <taxon>Episquamata</taxon>
        <taxon>Toxicofera</taxon>
        <taxon>Serpentes</taxon>
        <taxon>Colubroidea</taxon>
        <taxon>Colubridae</taxon>
        <taxon>Natricinae</taxon>
        <taxon>Thamnophis</taxon>
    </lineage>
</organism>
<feature type="domain" description="VWFC" evidence="9">
    <location>
        <begin position="254"/>
        <end position="319"/>
    </location>
</feature>
<keyword evidence="4 8" id="KW-0732">Signal</keyword>
<evidence type="ECO:0000256" key="4">
    <source>
        <dbReference type="ARBA" id="ARBA00022729"/>
    </source>
</evidence>
<feature type="domain" description="VWFC" evidence="9">
    <location>
        <begin position="110"/>
        <end position="176"/>
    </location>
</feature>
<feature type="compositionally biased region" description="Polar residues" evidence="7">
    <location>
        <begin position="205"/>
        <end position="224"/>
    </location>
</feature>
<comment type="subcellular location">
    <subcellularLocation>
        <location evidence="1">Secreted</location>
    </subcellularLocation>
</comment>
<name>A0A6I9YEM9_9SAUR</name>
<dbReference type="InterPro" id="IPR045716">
    <property type="entry name" value="CHRDL_1/2_C"/>
</dbReference>
<dbReference type="Gene3D" id="2.10.70.10">
    <property type="entry name" value="Complement Module, domain 1"/>
    <property type="match status" value="2"/>
</dbReference>
<dbReference type="AlphaFoldDB" id="A0A6I9YEM9"/>
<dbReference type="SUPFAM" id="SSF57603">
    <property type="entry name" value="FnI-like domain"/>
    <property type="match status" value="3"/>
</dbReference>
<proteinExistence type="predicted"/>
<evidence type="ECO:0000256" key="2">
    <source>
        <dbReference type="ARBA" id="ARBA00022473"/>
    </source>
</evidence>
<feature type="region of interest" description="Disordered" evidence="7">
    <location>
        <begin position="193"/>
        <end position="229"/>
    </location>
</feature>